<accession>W4LJB1</accession>
<sequence length="558" mass="57772">MAELVHDIAPGASLAFHTAFGGQAVFAEGITDLCTTAGSTVVVDDVIYFAEPMYQDGIIAQAAAACVARGVPYFSSAGNQSNRGLRQVFQDINPADERTRTPIGKDLHNWGGGDGFLDLTLPPGSTVRVVLQWNQPFASVSPGNGAQIDLDLYITPTPNASGLRSPIARSIGQQGTTGNPRGDAVEIVSVSNFGTRSKTVYLAIDHYEGSQSMIPQDSTTPLEFRLVFFESDFRNTIIQGIVDHTSAFGGPTIYGHAVAPGVVSVAAVPWYDTQVFNSNFTPSRATDPEDFSSRGGAISTQFDVSGNFLPRTSQEPDIAAVDGNNTTFFGFPLNLGGYEGEPDSFPNFFGTSAAAPNAAAVAALMREYHGALNPDEILAAMVNTAIDITGTRASVGRDDVTGAGLLDANAALAALQDGPNGVINTPSGNVSILAGQAVNFRGTGTSSEGNVPLSFFWDFGGGAANAAVKDPGSVVFNKAGVFTVTFTVSDSQGTSDATPARITVTVSAPAAAITRSGGGGGGGCTLDPNGAADFTLLIALSGILAYVVWRRRAGQQMC</sequence>
<dbReference type="GO" id="GO:0004252">
    <property type="term" value="F:serine-type endopeptidase activity"/>
    <property type="evidence" value="ECO:0007669"/>
    <property type="project" value="InterPro"/>
</dbReference>
<dbReference type="PROSITE" id="PS00138">
    <property type="entry name" value="SUBTILASE_SER"/>
    <property type="match status" value="1"/>
</dbReference>
<dbReference type="Gene3D" id="2.60.40.10">
    <property type="entry name" value="Immunoglobulins"/>
    <property type="match status" value="1"/>
</dbReference>
<dbReference type="InterPro" id="IPR022409">
    <property type="entry name" value="PKD/Chitinase_dom"/>
</dbReference>
<dbReference type="PROSITE" id="PS50093">
    <property type="entry name" value="PKD"/>
    <property type="match status" value="1"/>
</dbReference>
<dbReference type="InterPro" id="IPR035986">
    <property type="entry name" value="PKD_dom_sf"/>
</dbReference>
<keyword evidence="4" id="KW-1133">Transmembrane helix</keyword>
<keyword evidence="4" id="KW-0472">Membrane</keyword>
<dbReference type="InterPro" id="IPR023828">
    <property type="entry name" value="Peptidase_S8_Ser-AS"/>
</dbReference>
<feature type="domain" description="PKD" evidence="5">
    <location>
        <begin position="421"/>
        <end position="511"/>
    </location>
</feature>
<dbReference type="InterPro" id="IPR000209">
    <property type="entry name" value="Peptidase_S8/S53_dom"/>
</dbReference>
<dbReference type="Gene3D" id="3.40.50.200">
    <property type="entry name" value="Peptidase S8/S53 domain"/>
    <property type="match status" value="1"/>
</dbReference>
<dbReference type="CDD" id="cd00146">
    <property type="entry name" value="PKD"/>
    <property type="match status" value="1"/>
</dbReference>
<dbReference type="InterPro" id="IPR013783">
    <property type="entry name" value="Ig-like_fold"/>
</dbReference>
<feature type="transmembrane region" description="Helical" evidence="4">
    <location>
        <begin position="531"/>
        <end position="549"/>
    </location>
</feature>
<dbReference type="AlphaFoldDB" id="W4LJB1"/>
<keyword evidence="3" id="KW-0720">Serine protease</keyword>
<gene>
    <name evidence="6" type="ORF">ETSY1_19730</name>
</gene>
<dbReference type="InterPro" id="IPR036852">
    <property type="entry name" value="Peptidase_S8/S53_dom_sf"/>
</dbReference>
<dbReference type="SMART" id="SM00089">
    <property type="entry name" value="PKD"/>
    <property type="match status" value="1"/>
</dbReference>
<evidence type="ECO:0000256" key="4">
    <source>
        <dbReference type="SAM" id="Phobius"/>
    </source>
</evidence>
<dbReference type="Pfam" id="PF00082">
    <property type="entry name" value="Peptidase_S8"/>
    <property type="match status" value="1"/>
</dbReference>
<dbReference type="GO" id="GO:0006508">
    <property type="term" value="P:proteolysis"/>
    <property type="evidence" value="ECO:0007669"/>
    <property type="project" value="UniProtKB-KW"/>
</dbReference>
<dbReference type="PATRIC" id="fig|1429438.4.peg.3842"/>
<evidence type="ECO:0000256" key="1">
    <source>
        <dbReference type="ARBA" id="ARBA00022670"/>
    </source>
</evidence>
<keyword evidence="1" id="KW-0645">Protease</keyword>
<dbReference type="SUPFAM" id="SSF49299">
    <property type="entry name" value="PKD domain"/>
    <property type="match status" value="1"/>
</dbReference>
<evidence type="ECO:0000256" key="2">
    <source>
        <dbReference type="ARBA" id="ARBA00022801"/>
    </source>
</evidence>
<dbReference type="Proteomes" id="UP000019141">
    <property type="component" value="Unassembled WGS sequence"/>
</dbReference>
<keyword evidence="4" id="KW-0812">Transmembrane</keyword>
<dbReference type="HOGENOM" id="CLU_488077_0_0_7"/>
<dbReference type="Pfam" id="PF18911">
    <property type="entry name" value="PKD_4"/>
    <property type="match status" value="1"/>
</dbReference>
<protein>
    <recommendedName>
        <fullName evidence="5">PKD domain-containing protein</fullName>
    </recommendedName>
</protein>
<name>W4LJB1_ENTF1</name>
<evidence type="ECO:0000259" key="5">
    <source>
        <dbReference type="PROSITE" id="PS50093"/>
    </source>
</evidence>
<keyword evidence="2" id="KW-0378">Hydrolase</keyword>
<comment type="caution">
    <text evidence="6">The sequence shown here is derived from an EMBL/GenBank/DDBJ whole genome shotgun (WGS) entry which is preliminary data.</text>
</comment>
<dbReference type="EMBL" id="AZHW01000577">
    <property type="protein sequence ID" value="ETW98198.1"/>
    <property type="molecule type" value="Genomic_DNA"/>
</dbReference>
<organism evidence="6 7">
    <name type="scientific">Entotheonella factor</name>
    <dbReference type="NCBI Taxonomy" id="1429438"/>
    <lineage>
        <taxon>Bacteria</taxon>
        <taxon>Pseudomonadati</taxon>
        <taxon>Nitrospinota/Tectimicrobiota group</taxon>
        <taxon>Candidatus Tectimicrobiota</taxon>
        <taxon>Candidatus Entotheonellia</taxon>
        <taxon>Candidatus Entotheonellales</taxon>
        <taxon>Candidatus Entotheonellaceae</taxon>
        <taxon>Candidatus Entotheonella</taxon>
    </lineage>
</organism>
<evidence type="ECO:0000256" key="3">
    <source>
        <dbReference type="ARBA" id="ARBA00022825"/>
    </source>
</evidence>
<keyword evidence="7" id="KW-1185">Reference proteome</keyword>
<proteinExistence type="predicted"/>
<dbReference type="SUPFAM" id="SSF52743">
    <property type="entry name" value="Subtilisin-like"/>
    <property type="match status" value="1"/>
</dbReference>
<evidence type="ECO:0000313" key="6">
    <source>
        <dbReference type="EMBL" id="ETW98198.1"/>
    </source>
</evidence>
<dbReference type="InterPro" id="IPR000601">
    <property type="entry name" value="PKD_dom"/>
</dbReference>
<evidence type="ECO:0000313" key="7">
    <source>
        <dbReference type="Proteomes" id="UP000019141"/>
    </source>
</evidence>
<dbReference type="NCBIfam" id="NF033191">
    <property type="entry name" value="JDVT-CTERM"/>
    <property type="match status" value="1"/>
</dbReference>
<reference evidence="6 7" key="1">
    <citation type="journal article" date="2014" name="Nature">
        <title>An environmental bacterial taxon with a large and distinct metabolic repertoire.</title>
        <authorList>
            <person name="Wilson M.C."/>
            <person name="Mori T."/>
            <person name="Ruckert C."/>
            <person name="Uria A.R."/>
            <person name="Helf M.J."/>
            <person name="Takada K."/>
            <person name="Gernert C."/>
            <person name="Steffens U.A."/>
            <person name="Heycke N."/>
            <person name="Schmitt S."/>
            <person name="Rinke C."/>
            <person name="Helfrich E.J."/>
            <person name="Brachmann A.O."/>
            <person name="Gurgui C."/>
            <person name="Wakimoto T."/>
            <person name="Kracht M."/>
            <person name="Crusemann M."/>
            <person name="Hentschel U."/>
            <person name="Abe I."/>
            <person name="Matsunaga S."/>
            <person name="Kalinowski J."/>
            <person name="Takeyama H."/>
            <person name="Piel J."/>
        </authorList>
    </citation>
    <scope>NUCLEOTIDE SEQUENCE [LARGE SCALE GENOMIC DNA]</scope>
    <source>
        <strain evidence="7">TSY1</strain>
    </source>
</reference>